<evidence type="ECO:0000256" key="3">
    <source>
        <dbReference type="PIRSR" id="PIRSR603542-2"/>
    </source>
</evidence>
<dbReference type="GO" id="GO:0009239">
    <property type="term" value="P:enterobactin biosynthetic process"/>
    <property type="evidence" value="ECO:0007669"/>
    <property type="project" value="InterPro"/>
</dbReference>
<comment type="caution">
    <text evidence="6">The sequence shown here is derived from an EMBL/GenBank/DDBJ whole genome shotgun (WGS) entry which is preliminary data.</text>
</comment>
<dbReference type="InterPro" id="IPR003542">
    <property type="entry name" value="Enbac_synth_compD-like"/>
</dbReference>
<feature type="domain" description="4'-phosphopantetheinyl transferase N-terminal" evidence="5">
    <location>
        <begin position="27"/>
        <end position="94"/>
    </location>
</feature>
<keyword evidence="1 6" id="KW-0808">Transferase</keyword>
<keyword evidence="3" id="KW-0460">Magnesium</keyword>
<evidence type="ECO:0000259" key="5">
    <source>
        <dbReference type="Pfam" id="PF17837"/>
    </source>
</evidence>
<dbReference type="SUPFAM" id="SSF56214">
    <property type="entry name" value="4'-phosphopantetheinyl transferase"/>
    <property type="match status" value="1"/>
</dbReference>
<evidence type="ECO:0000313" key="7">
    <source>
        <dbReference type="Proteomes" id="UP000242444"/>
    </source>
</evidence>
<gene>
    <name evidence="6" type="ORF">CFN78_12545</name>
</gene>
<dbReference type="FunCoup" id="A0A263D639">
    <property type="interactions" value="2"/>
</dbReference>
<feature type="binding site" evidence="2">
    <location>
        <begin position="83"/>
        <end position="84"/>
    </location>
    <ligand>
        <name>CoA</name>
        <dbReference type="ChEBI" id="CHEBI:57287"/>
    </ligand>
</feature>
<evidence type="ECO:0000256" key="1">
    <source>
        <dbReference type="ARBA" id="ARBA00022679"/>
    </source>
</evidence>
<dbReference type="Pfam" id="PF17837">
    <property type="entry name" value="4PPT_N"/>
    <property type="match status" value="1"/>
</dbReference>
<reference evidence="6 7" key="1">
    <citation type="submission" date="2017-07" db="EMBL/GenBank/DDBJ databases">
        <title>Amycolatopsis antarcticus sp. nov., isolated from the surface of an Antarcticus brown macroalga.</title>
        <authorList>
            <person name="Wang J."/>
            <person name="Leiva S."/>
            <person name="Huang J."/>
            <person name="Huang Y."/>
        </authorList>
    </citation>
    <scope>NUCLEOTIDE SEQUENCE [LARGE SCALE GENOMIC DNA]</scope>
    <source>
        <strain evidence="6 7">AU-G6</strain>
    </source>
</reference>
<dbReference type="GO" id="GO:0009366">
    <property type="term" value="C:enterobactin synthetase complex"/>
    <property type="evidence" value="ECO:0007669"/>
    <property type="project" value="InterPro"/>
</dbReference>
<dbReference type="InterPro" id="IPR041354">
    <property type="entry name" value="4PPT_N"/>
</dbReference>
<dbReference type="PANTHER" id="PTHR38096:SF1">
    <property type="entry name" value="ENTEROBACTIN SYNTHASE COMPONENT D"/>
    <property type="match status" value="1"/>
</dbReference>
<dbReference type="RefSeq" id="WP_094862905.1">
    <property type="nucleotide sequence ID" value="NZ_NKYE01000006.1"/>
</dbReference>
<feature type="binding site" evidence="3">
    <location>
        <position position="105"/>
    </location>
    <ligand>
        <name>Mg(2+)</name>
        <dbReference type="ChEBI" id="CHEBI:18420"/>
    </ligand>
</feature>
<organism evidence="6 7">
    <name type="scientific">Amycolatopsis antarctica</name>
    <dbReference type="NCBI Taxonomy" id="1854586"/>
    <lineage>
        <taxon>Bacteria</taxon>
        <taxon>Bacillati</taxon>
        <taxon>Actinomycetota</taxon>
        <taxon>Actinomycetes</taxon>
        <taxon>Pseudonocardiales</taxon>
        <taxon>Pseudonocardiaceae</taxon>
        <taxon>Amycolatopsis</taxon>
    </lineage>
</organism>
<feature type="binding site" evidence="2">
    <location>
        <position position="150"/>
    </location>
    <ligand>
        <name>CoA</name>
        <dbReference type="ChEBI" id="CHEBI:57287"/>
    </ligand>
</feature>
<feature type="binding site" evidence="2">
    <location>
        <position position="47"/>
    </location>
    <ligand>
        <name>CoA</name>
        <dbReference type="ChEBI" id="CHEBI:57287"/>
    </ligand>
</feature>
<proteinExistence type="predicted"/>
<keyword evidence="7" id="KW-1185">Reference proteome</keyword>
<dbReference type="GO" id="GO:0000287">
    <property type="term" value="F:magnesium ion binding"/>
    <property type="evidence" value="ECO:0007669"/>
    <property type="project" value="InterPro"/>
</dbReference>
<evidence type="ECO:0000259" key="4">
    <source>
        <dbReference type="Pfam" id="PF01648"/>
    </source>
</evidence>
<dbReference type="EMBL" id="NKYE01000006">
    <property type="protein sequence ID" value="OZM73047.1"/>
    <property type="molecule type" value="Genomic_DNA"/>
</dbReference>
<sequence length="237" mass="24900">MIGELLPATVAAVETTVDPAGATLFPEESALLTRAVDKRKREFTTVRHCARQAMAALGVPAAPILPGERRAPIWPDGIAGSMTHTAGYRAAALARTSDIVSLGIDAEPHGPLPEGVLDTVSLPAERAWIAASRAESPDVHWDRLLFCAKEAVYKTWFPLTLRWLGFEDAEIGVDVDAGAGAGGASGASGASGAFHARILVEPGVSGDRVFHAFDGRWLVRDGFVLAAIAVPASHPPR</sequence>
<feature type="binding site" evidence="3">
    <location>
        <position position="106"/>
    </location>
    <ligand>
        <name>Mg(2+)</name>
        <dbReference type="ChEBI" id="CHEBI:18420"/>
    </ligand>
</feature>
<dbReference type="InterPro" id="IPR008278">
    <property type="entry name" value="4-PPantetheinyl_Trfase_dom"/>
</dbReference>
<feature type="binding site" evidence="3">
    <location>
        <position position="107"/>
    </location>
    <ligand>
        <name>Mg(2+)</name>
        <dbReference type="ChEBI" id="CHEBI:18420"/>
    </ligand>
</feature>
<dbReference type="GO" id="GO:0008897">
    <property type="term" value="F:holo-[acyl-carrier-protein] synthase activity"/>
    <property type="evidence" value="ECO:0007669"/>
    <property type="project" value="InterPro"/>
</dbReference>
<feature type="domain" description="4'-phosphopantetheinyl transferase" evidence="4">
    <location>
        <begin position="101"/>
        <end position="174"/>
    </location>
</feature>
<dbReference type="PRINTS" id="PR01399">
    <property type="entry name" value="ENTSNTHTASED"/>
</dbReference>
<dbReference type="OrthoDB" id="8210607at2"/>
<keyword evidence="3" id="KW-0479">Metal-binding</keyword>
<evidence type="ECO:0000256" key="2">
    <source>
        <dbReference type="PIRSR" id="PIRSR603542-1"/>
    </source>
</evidence>
<feature type="binding site" evidence="2">
    <location>
        <position position="39"/>
    </location>
    <ligand>
        <name>CoA</name>
        <dbReference type="ChEBI" id="CHEBI:57287"/>
    </ligand>
</feature>
<feature type="binding site" evidence="2">
    <location>
        <position position="164"/>
    </location>
    <ligand>
        <name>CoA</name>
        <dbReference type="ChEBI" id="CHEBI:57287"/>
    </ligand>
</feature>
<protein>
    <submittedName>
        <fullName evidence="6">4'-phosphopantetheinyl transferase</fullName>
    </submittedName>
</protein>
<dbReference type="Proteomes" id="UP000242444">
    <property type="component" value="Unassembled WGS sequence"/>
</dbReference>
<dbReference type="AlphaFoldDB" id="A0A263D639"/>
<name>A0A263D639_9PSEU</name>
<feature type="binding site" evidence="2">
    <location>
        <position position="154"/>
    </location>
    <ligand>
        <name>CoA</name>
        <dbReference type="ChEBI" id="CHEBI:57287"/>
    </ligand>
</feature>
<evidence type="ECO:0000313" key="6">
    <source>
        <dbReference type="EMBL" id="OZM73047.1"/>
    </source>
</evidence>
<comment type="cofactor">
    <cofactor evidence="3">
        <name>Mg(2+)</name>
        <dbReference type="ChEBI" id="CHEBI:18420"/>
    </cofactor>
</comment>
<dbReference type="PANTHER" id="PTHR38096">
    <property type="entry name" value="ENTEROBACTIN SYNTHASE COMPONENT D"/>
    <property type="match status" value="1"/>
</dbReference>
<feature type="binding site" evidence="2">
    <location>
        <position position="105"/>
    </location>
    <ligand>
        <name>CoA</name>
        <dbReference type="ChEBI" id="CHEBI:57287"/>
    </ligand>
</feature>
<dbReference type="InParanoid" id="A0A263D639"/>
<dbReference type="Pfam" id="PF01648">
    <property type="entry name" value="ACPS"/>
    <property type="match status" value="1"/>
</dbReference>
<dbReference type="GO" id="GO:0005886">
    <property type="term" value="C:plasma membrane"/>
    <property type="evidence" value="ECO:0007669"/>
    <property type="project" value="TreeGrafter"/>
</dbReference>
<accession>A0A263D639</accession>
<dbReference type="InterPro" id="IPR037143">
    <property type="entry name" value="4-PPantetheinyl_Trfase_dom_sf"/>
</dbReference>